<gene>
    <name evidence="2" type="ORF">MAR_021148</name>
</gene>
<organism evidence="2 3">
    <name type="scientific">Mya arenaria</name>
    <name type="common">Soft-shell clam</name>
    <dbReference type="NCBI Taxonomy" id="6604"/>
    <lineage>
        <taxon>Eukaryota</taxon>
        <taxon>Metazoa</taxon>
        <taxon>Spiralia</taxon>
        <taxon>Lophotrochozoa</taxon>
        <taxon>Mollusca</taxon>
        <taxon>Bivalvia</taxon>
        <taxon>Autobranchia</taxon>
        <taxon>Heteroconchia</taxon>
        <taxon>Euheterodonta</taxon>
        <taxon>Imparidentia</taxon>
        <taxon>Neoheterodontei</taxon>
        <taxon>Myida</taxon>
        <taxon>Myoidea</taxon>
        <taxon>Myidae</taxon>
        <taxon>Mya</taxon>
    </lineage>
</organism>
<proteinExistence type="predicted"/>
<evidence type="ECO:0000256" key="1">
    <source>
        <dbReference type="SAM" id="Phobius"/>
    </source>
</evidence>
<keyword evidence="3" id="KW-1185">Reference proteome</keyword>
<sequence length="200" mass="21989">VTQCPTDVTINATTSSSAIVEWINDPPPSNAALIGGLAGGISAVCVAFVSQIAEKNVNLNLFNHFTGYFGQSTKHKKGESCQALSKGQNSFFRKLRTLNAVEEDADAKYQGNKKQRIDAHDNAGLDIYENNQSSQHPVEIFLMFIKNVNHDGLVYTDIVFANPPKGQKHLVIHGIDDMTVYADVDLTKNSLKNKRTVQLR</sequence>
<protein>
    <submittedName>
        <fullName evidence="2">Uncharacterized protein</fullName>
    </submittedName>
</protein>
<reference evidence="2" key="1">
    <citation type="submission" date="2022-11" db="EMBL/GenBank/DDBJ databases">
        <title>Centuries of genome instability and evolution in soft-shell clam transmissible cancer (bioRxiv).</title>
        <authorList>
            <person name="Hart S.F.M."/>
            <person name="Yonemitsu M.A."/>
            <person name="Giersch R.M."/>
            <person name="Beal B.F."/>
            <person name="Arriagada G."/>
            <person name="Davis B.W."/>
            <person name="Ostrander E.A."/>
            <person name="Goff S.P."/>
            <person name="Metzger M.J."/>
        </authorList>
    </citation>
    <scope>NUCLEOTIDE SEQUENCE</scope>
    <source>
        <strain evidence="2">MELC-2E11</strain>
        <tissue evidence="2">Siphon/mantle</tissue>
    </source>
</reference>
<accession>A0ABY7EBI7</accession>
<dbReference type="EMBL" id="CP111016">
    <property type="protein sequence ID" value="WAR05779.1"/>
    <property type="molecule type" value="Genomic_DNA"/>
</dbReference>
<keyword evidence="1" id="KW-1133">Transmembrane helix</keyword>
<feature type="non-terminal residue" evidence="2">
    <location>
        <position position="200"/>
    </location>
</feature>
<evidence type="ECO:0000313" key="3">
    <source>
        <dbReference type="Proteomes" id="UP001164746"/>
    </source>
</evidence>
<name>A0ABY7EBI7_MYAAR</name>
<keyword evidence="1" id="KW-0472">Membrane</keyword>
<evidence type="ECO:0000313" key="2">
    <source>
        <dbReference type="EMBL" id="WAR05779.1"/>
    </source>
</evidence>
<dbReference type="Proteomes" id="UP001164746">
    <property type="component" value="Chromosome 5"/>
</dbReference>
<keyword evidence="1" id="KW-0812">Transmembrane</keyword>
<feature type="transmembrane region" description="Helical" evidence="1">
    <location>
        <begin position="31"/>
        <end position="49"/>
    </location>
</feature>